<reference evidence="17 18" key="1">
    <citation type="submission" date="2022-03" db="EMBL/GenBank/DDBJ databases">
        <title>Chryseobacterium sp. isolated from the Andong Sikhe.</title>
        <authorList>
            <person name="Won M."/>
            <person name="Kim S.-J."/>
            <person name="Kwon S.-W."/>
        </authorList>
    </citation>
    <scope>NUCLEOTIDE SEQUENCE [LARGE SCALE GENOMIC DNA]</scope>
    <source>
        <strain evidence="17 18">ADR-1</strain>
    </source>
</reference>
<dbReference type="NCBIfam" id="TIGR03593">
    <property type="entry name" value="yidC_nterm"/>
    <property type="match status" value="1"/>
</dbReference>
<sequence>MQQNNGLDKSQIISFAVLCLVLFGFMFYFQKDEQKKEALNAGKQKTEQAQNAAKPTQATNINPNVTPNSIQTATLANKELKLEFSSLGGQVSKVELLKYKAYDHKTDKADLPLYLIDKNNSNYGFQFKDKTGKTVNTKDLVFTPVVNGNSVTLTANYNGAAIQFIYTINTTGELKDQYALDFKVKSQGLANVSSDNKADFIWDYNVRNLEKGRAQEQSHSEFSYAFNNYKDYDYDGRSTMDEKDETLNWIGVKQQFFSSVIESKSGFTQSKGNQDAIEEGEYLKKLNFEGFVPMNGSELNQDFTWYFIPLDLPLLKSYDKNFDEILPLGWSFIGWMNRGFFIPMYNFIASWGIAAGWVIFLMTIIVKLILSPIMYKQHKLSAMMKVIRPEIDEANAKFKDADPMKKQQATMEIYRKAGVNQMAGCLPALVQIPIFYALFRFFPNFIDLRGQGFWFAKDLTAYDDLIKLPFKIPFLGDHLSIFAIACTVVILIYTVMTSGNMQQPQQEGMPNMKVIMYIFPITFLFFLNTSASGLSWYYFVSNAINILIILVIKYVILDEKKIHAQIQANKAQPKKEGKFQKRMREMMENAQAQQKAQDQQRKK</sequence>
<evidence type="ECO:0000256" key="3">
    <source>
        <dbReference type="ARBA" id="ARBA00015325"/>
    </source>
</evidence>
<dbReference type="InterPro" id="IPR001708">
    <property type="entry name" value="YidC/ALB3/OXA1/COX18"/>
</dbReference>
<evidence type="ECO:0000256" key="10">
    <source>
        <dbReference type="ARBA" id="ARBA00023186"/>
    </source>
</evidence>
<feature type="domain" description="Membrane insertase YidC N-terminal" evidence="16">
    <location>
        <begin position="74"/>
        <end position="340"/>
    </location>
</feature>
<gene>
    <name evidence="13 17" type="primary">yidC</name>
    <name evidence="17" type="ORF">MTP08_01235</name>
</gene>
<feature type="domain" description="Membrane insertase YidC/Oxa/ALB C-terminal" evidence="15">
    <location>
        <begin position="356"/>
        <end position="553"/>
    </location>
</feature>
<feature type="compositionally biased region" description="Polar residues" evidence="14">
    <location>
        <begin position="47"/>
        <end position="65"/>
    </location>
</feature>
<dbReference type="NCBIfam" id="TIGR03592">
    <property type="entry name" value="yidC_oxa1_cterm"/>
    <property type="match status" value="1"/>
</dbReference>
<evidence type="ECO:0000313" key="18">
    <source>
        <dbReference type="Proteomes" id="UP000831068"/>
    </source>
</evidence>
<evidence type="ECO:0000259" key="16">
    <source>
        <dbReference type="Pfam" id="PF14849"/>
    </source>
</evidence>
<organism evidence="17 18">
    <name type="scientific">Chryseobacterium oryzae</name>
    <dbReference type="NCBI Taxonomy" id="2929799"/>
    <lineage>
        <taxon>Bacteria</taxon>
        <taxon>Pseudomonadati</taxon>
        <taxon>Bacteroidota</taxon>
        <taxon>Flavobacteriia</taxon>
        <taxon>Flavobacteriales</taxon>
        <taxon>Weeksellaceae</taxon>
        <taxon>Chryseobacterium group</taxon>
        <taxon>Chryseobacterium</taxon>
    </lineage>
</organism>
<evidence type="ECO:0000259" key="15">
    <source>
        <dbReference type="Pfam" id="PF02096"/>
    </source>
</evidence>
<proteinExistence type="inferred from homology"/>
<evidence type="ECO:0000256" key="2">
    <source>
        <dbReference type="ARBA" id="ARBA00010527"/>
    </source>
</evidence>
<feature type="transmembrane region" description="Helical" evidence="13">
    <location>
        <begin position="419"/>
        <end position="439"/>
    </location>
</feature>
<dbReference type="PANTHER" id="PTHR12428:SF65">
    <property type="entry name" value="CYTOCHROME C OXIDASE ASSEMBLY PROTEIN COX18, MITOCHONDRIAL"/>
    <property type="match status" value="1"/>
</dbReference>
<dbReference type="NCBIfam" id="NF002356">
    <property type="entry name" value="PRK01318.2-3"/>
    <property type="match status" value="1"/>
</dbReference>
<dbReference type="InterPro" id="IPR047196">
    <property type="entry name" value="YidC_ALB_C"/>
</dbReference>
<keyword evidence="8 13" id="KW-1133">Transmembrane helix</keyword>
<feature type="transmembrane region" description="Helical" evidence="13">
    <location>
        <begin position="12"/>
        <end position="29"/>
    </location>
</feature>
<keyword evidence="6 13" id="KW-0812">Transmembrane</keyword>
<feature type="region of interest" description="Disordered" evidence="14">
    <location>
        <begin position="570"/>
        <end position="603"/>
    </location>
</feature>
<keyword evidence="4 13" id="KW-0813">Transport</keyword>
<evidence type="ECO:0000256" key="14">
    <source>
        <dbReference type="SAM" id="MobiDB-lite"/>
    </source>
</evidence>
<comment type="function">
    <text evidence="13">Required for the insertion and/or proper folding and/or complex formation of integral membrane proteins into the membrane. Involved in integration of membrane proteins that insert both dependently and independently of the Sec translocase complex, as well as at least some lipoproteins. Aids folding of multispanning membrane proteins.</text>
</comment>
<dbReference type="InterPro" id="IPR028053">
    <property type="entry name" value="Membr_insert_YidC_N"/>
</dbReference>
<evidence type="ECO:0000256" key="5">
    <source>
        <dbReference type="ARBA" id="ARBA00022475"/>
    </source>
</evidence>
<keyword evidence="9 13" id="KW-0472">Membrane</keyword>
<dbReference type="HAMAP" id="MF_01810">
    <property type="entry name" value="YidC_type1"/>
    <property type="match status" value="1"/>
</dbReference>
<dbReference type="CDD" id="cd20070">
    <property type="entry name" value="5TM_YidC_Alb3"/>
    <property type="match status" value="1"/>
</dbReference>
<accession>A0ABY4BH82</accession>
<feature type="region of interest" description="Disordered" evidence="14">
    <location>
        <begin position="40"/>
        <end position="65"/>
    </location>
</feature>
<keyword evidence="5 13" id="KW-1003">Cell membrane</keyword>
<dbReference type="CDD" id="cd19961">
    <property type="entry name" value="EcYidC-like_peri"/>
    <property type="match status" value="1"/>
</dbReference>
<feature type="transmembrane region" description="Helical" evidence="13">
    <location>
        <begin position="472"/>
        <end position="493"/>
    </location>
</feature>
<dbReference type="InterPro" id="IPR019998">
    <property type="entry name" value="Membr_insert_YidC"/>
</dbReference>
<dbReference type="Pfam" id="PF02096">
    <property type="entry name" value="60KD_IMP"/>
    <property type="match status" value="1"/>
</dbReference>
<evidence type="ECO:0000256" key="7">
    <source>
        <dbReference type="ARBA" id="ARBA00022927"/>
    </source>
</evidence>
<evidence type="ECO:0000256" key="4">
    <source>
        <dbReference type="ARBA" id="ARBA00022448"/>
    </source>
</evidence>
<comment type="subunit">
    <text evidence="13">Interacts with the Sec translocase complex via SecD. Specifically interacts with transmembrane segments of nascent integral membrane proteins during membrane integration.</text>
</comment>
<evidence type="ECO:0000256" key="11">
    <source>
        <dbReference type="ARBA" id="ARBA00033245"/>
    </source>
</evidence>
<evidence type="ECO:0000256" key="1">
    <source>
        <dbReference type="ARBA" id="ARBA00004429"/>
    </source>
</evidence>
<dbReference type="InterPro" id="IPR028055">
    <property type="entry name" value="YidC/Oxa/ALB_C"/>
</dbReference>
<keyword evidence="7 13" id="KW-0653">Protein transport</keyword>
<dbReference type="PRINTS" id="PR00701">
    <property type="entry name" value="60KDINNERMP"/>
</dbReference>
<evidence type="ECO:0000313" key="17">
    <source>
        <dbReference type="EMBL" id="UOE38430.1"/>
    </source>
</evidence>
<dbReference type="EMBL" id="CP094529">
    <property type="protein sequence ID" value="UOE38430.1"/>
    <property type="molecule type" value="Genomic_DNA"/>
</dbReference>
<feature type="transmembrane region" description="Helical" evidence="13">
    <location>
        <begin position="354"/>
        <end position="375"/>
    </location>
</feature>
<name>A0ABY4BH82_9FLAO</name>
<evidence type="ECO:0000256" key="13">
    <source>
        <dbReference type="HAMAP-Rule" id="MF_01810"/>
    </source>
</evidence>
<keyword evidence="10 13" id="KW-0143">Chaperone</keyword>
<dbReference type="Proteomes" id="UP000831068">
    <property type="component" value="Chromosome"/>
</dbReference>
<feature type="transmembrane region" description="Helical" evidence="13">
    <location>
        <begin position="537"/>
        <end position="556"/>
    </location>
</feature>
<dbReference type="Pfam" id="PF14849">
    <property type="entry name" value="YidC_periplas"/>
    <property type="match status" value="1"/>
</dbReference>
<keyword evidence="18" id="KW-1185">Reference proteome</keyword>
<evidence type="ECO:0000256" key="6">
    <source>
        <dbReference type="ARBA" id="ARBA00022692"/>
    </source>
</evidence>
<comment type="similarity">
    <text evidence="2 13">Belongs to the OXA1/ALB3/YidC family. Type 1 subfamily.</text>
</comment>
<feature type="transmembrane region" description="Helical" evidence="13">
    <location>
        <begin position="514"/>
        <end position="531"/>
    </location>
</feature>
<evidence type="ECO:0000256" key="12">
    <source>
        <dbReference type="ARBA" id="ARBA00033342"/>
    </source>
</evidence>
<dbReference type="InterPro" id="IPR038221">
    <property type="entry name" value="YidC_periplasmic_sf"/>
</dbReference>
<dbReference type="Gene3D" id="2.70.98.90">
    <property type="match status" value="1"/>
</dbReference>
<evidence type="ECO:0000256" key="8">
    <source>
        <dbReference type="ARBA" id="ARBA00022989"/>
    </source>
</evidence>
<dbReference type="RefSeq" id="WP_243576736.1">
    <property type="nucleotide sequence ID" value="NZ_CP094529.1"/>
</dbReference>
<protein>
    <recommendedName>
        <fullName evidence="3 13">Membrane protein insertase YidC</fullName>
    </recommendedName>
    <alternativeName>
        <fullName evidence="12 13">Foldase YidC</fullName>
    </alternativeName>
    <alternativeName>
        <fullName evidence="11 13">Membrane integrase YidC</fullName>
    </alternativeName>
    <alternativeName>
        <fullName evidence="13">Membrane protein YidC</fullName>
    </alternativeName>
</protein>
<feature type="compositionally biased region" description="Basic and acidic residues" evidence="14">
    <location>
        <begin position="573"/>
        <end position="587"/>
    </location>
</feature>
<evidence type="ECO:0000256" key="9">
    <source>
        <dbReference type="ARBA" id="ARBA00023136"/>
    </source>
</evidence>
<dbReference type="PANTHER" id="PTHR12428">
    <property type="entry name" value="OXA1"/>
    <property type="match status" value="1"/>
</dbReference>
<comment type="subcellular location">
    <subcellularLocation>
        <location evidence="1">Cell inner membrane</location>
        <topology evidence="1">Multi-pass membrane protein</topology>
    </subcellularLocation>
    <subcellularLocation>
        <location evidence="13">Cell membrane</location>
        <topology evidence="13">Multi-pass membrane protein</topology>
    </subcellularLocation>
</comment>